<accession>A0A0A9CFK2</accession>
<reference evidence="1" key="2">
    <citation type="journal article" date="2015" name="Data Brief">
        <title>Shoot transcriptome of the giant reed, Arundo donax.</title>
        <authorList>
            <person name="Barrero R.A."/>
            <person name="Guerrero F.D."/>
            <person name="Moolhuijzen P."/>
            <person name="Goolsby J.A."/>
            <person name="Tidwell J."/>
            <person name="Bellgard S.E."/>
            <person name="Bellgard M.I."/>
        </authorList>
    </citation>
    <scope>NUCLEOTIDE SEQUENCE</scope>
    <source>
        <tissue evidence="1">Shoot tissue taken approximately 20 cm above the soil surface</tissue>
    </source>
</reference>
<dbReference type="AlphaFoldDB" id="A0A0A9CFK2"/>
<dbReference type="EMBL" id="GBRH01224657">
    <property type="protein sequence ID" value="JAD73238.1"/>
    <property type="molecule type" value="Transcribed_RNA"/>
</dbReference>
<name>A0A0A9CFK2_ARUDO</name>
<evidence type="ECO:0000313" key="1">
    <source>
        <dbReference type="EMBL" id="JAD73238.1"/>
    </source>
</evidence>
<protein>
    <submittedName>
        <fullName evidence="1">Uncharacterized protein</fullName>
    </submittedName>
</protein>
<reference evidence="1" key="1">
    <citation type="submission" date="2014-09" db="EMBL/GenBank/DDBJ databases">
        <authorList>
            <person name="Magalhaes I.L.F."/>
            <person name="Oliveira U."/>
            <person name="Santos F.R."/>
            <person name="Vidigal T.H.D.A."/>
            <person name="Brescovit A.D."/>
            <person name="Santos A.J."/>
        </authorList>
    </citation>
    <scope>NUCLEOTIDE SEQUENCE</scope>
    <source>
        <tissue evidence="1">Shoot tissue taken approximately 20 cm above the soil surface</tissue>
    </source>
</reference>
<proteinExistence type="predicted"/>
<organism evidence="1">
    <name type="scientific">Arundo donax</name>
    <name type="common">Giant reed</name>
    <name type="synonym">Donax arundinaceus</name>
    <dbReference type="NCBI Taxonomy" id="35708"/>
    <lineage>
        <taxon>Eukaryota</taxon>
        <taxon>Viridiplantae</taxon>
        <taxon>Streptophyta</taxon>
        <taxon>Embryophyta</taxon>
        <taxon>Tracheophyta</taxon>
        <taxon>Spermatophyta</taxon>
        <taxon>Magnoliopsida</taxon>
        <taxon>Liliopsida</taxon>
        <taxon>Poales</taxon>
        <taxon>Poaceae</taxon>
        <taxon>PACMAD clade</taxon>
        <taxon>Arundinoideae</taxon>
        <taxon>Arundineae</taxon>
        <taxon>Arundo</taxon>
    </lineage>
</organism>
<sequence>MTLASFSLGITVIRAKFSLYMSNSPLWKSSNRFNKPVLIVSQNLW</sequence>